<organism evidence="5 6">
    <name type="scientific">Methanomicrobium antiquum</name>
    <dbReference type="NCBI Taxonomy" id="487686"/>
    <lineage>
        <taxon>Archaea</taxon>
        <taxon>Methanobacteriati</taxon>
        <taxon>Methanobacteriota</taxon>
        <taxon>Stenosarchaea group</taxon>
        <taxon>Methanomicrobia</taxon>
        <taxon>Methanomicrobiales</taxon>
        <taxon>Methanomicrobiaceae</taxon>
        <taxon>Methanomicrobium</taxon>
    </lineage>
</organism>
<dbReference type="InterPro" id="IPR036390">
    <property type="entry name" value="WH_DNA-bd_sf"/>
</dbReference>
<dbReference type="GeneID" id="79950736"/>
<dbReference type="InterPro" id="IPR036388">
    <property type="entry name" value="WH-like_DNA-bd_sf"/>
</dbReference>
<dbReference type="Proteomes" id="UP001218895">
    <property type="component" value="Chromosome"/>
</dbReference>
<dbReference type="InterPro" id="IPR007421">
    <property type="entry name" value="Schlafen_AlbA_2_dom"/>
</dbReference>
<evidence type="ECO:0000256" key="2">
    <source>
        <dbReference type="ARBA" id="ARBA00023163"/>
    </source>
</evidence>
<dbReference type="Gene3D" id="1.10.10.10">
    <property type="entry name" value="Winged helix-like DNA-binding domain superfamily/Winged helix DNA-binding domain"/>
    <property type="match status" value="1"/>
</dbReference>
<dbReference type="PANTHER" id="PTHR30595:SF6">
    <property type="entry name" value="SCHLAFEN ALBA-2 DOMAIN-CONTAINING PROTEIN"/>
    <property type="match status" value="1"/>
</dbReference>
<proteinExistence type="predicted"/>
<dbReference type="KEGG" id="manq:L1994_10020"/>
<dbReference type="GO" id="GO:0003700">
    <property type="term" value="F:DNA-binding transcription factor activity"/>
    <property type="evidence" value="ECO:0007669"/>
    <property type="project" value="InterPro"/>
</dbReference>
<reference evidence="5" key="1">
    <citation type="submission" date="2022-01" db="EMBL/GenBank/DDBJ databases">
        <title>Complete genome of Methanomicrobium antiquum DSM 21220.</title>
        <authorList>
            <person name="Chen S.-C."/>
            <person name="You Y.-T."/>
            <person name="Zhou Y.-Z."/>
            <person name="Lai M.-C."/>
        </authorList>
    </citation>
    <scope>NUCLEOTIDE SEQUENCE</scope>
    <source>
        <strain evidence="5">DSM 21220</strain>
    </source>
</reference>
<keyword evidence="2" id="KW-0804">Transcription</keyword>
<dbReference type="InterPro" id="IPR001034">
    <property type="entry name" value="DeoR_HTH"/>
</dbReference>
<sequence>MDLDVILSDTENRQVEFKESENPAMYKTLSAFSNTNGGVLLVGVADDKTIVGFNCSNNKIKQVTDTIANKLLIHPVITSHTIDGKKILKIEVSKSPNPVSYDGKYYSRVGNTTREMQAEELRTYFLRTTMWDNIPGDFNPDEIDEQTVKYFVKLGLDSGRMPISAASESVTEILEHLNLLHDGKLTNGAIILFGKNPQKYFTNAFVRIGRFKEEDIIIGDKIAGGNLFRQLEVAEEAIKGFINVRYEISGDSFKRKEIWDYPLKAIREALLNSVVHRDYFMSNRQTQIKIFDDYIWFHNPGGLPQGVTIDDIVKLHSSIPRNPLVANVMYKSDFIEAWGTGIERMRSALLKAGLQLPEFKEEIGGFSVYFKKSFDPEQLLKSKALNDRQKRAVEYVIENGEISNKVYQELNSVSKTTANRDLNELVSSGVLKRTGVGKSIIYKQ</sequence>
<dbReference type="Gene3D" id="3.30.950.30">
    <property type="entry name" value="Schlafen, AAA domain"/>
    <property type="match status" value="1"/>
</dbReference>
<evidence type="ECO:0000259" key="4">
    <source>
        <dbReference type="Pfam" id="PF08220"/>
    </source>
</evidence>
<dbReference type="InterPro" id="IPR038475">
    <property type="entry name" value="RecG_C_sf"/>
</dbReference>
<dbReference type="SUPFAM" id="SSF46785">
    <property type="entry name" value="Winged helix' DNA-binding domain"/>
    <property type="match status" value="1"/>
</dbReference>
<gene>
    <name evidence="5" type="ORF">L1994_10020</name>
</gene>
<dbReference type="Gene3D" id="3.30.565.60">
    <property type="match status" value="1"/>
</dbReference>
<evidence type="ECO:0000259" key="3">
    <source>
        <dbReference type="Pfam" id="PF04326"/>
    </source>
</evidence>
<dbReference type="Pfam" id="PF04326">
    <property type="entry name" value="SLFN_AlbA_2"/>
    <property type="match status" value="1"/>
</dbReference>
<evidence type="ECO:0000313" key="6">
    <source>
        <dbReference type="Proteomes" id="UP001218895"/>
    </source>
</evidence>
<feature type="domain" description="Schlafen AlbA-2" evidence="3">
    <location>
        <begin position="11"/>
        <end position="116"/>
    </location>
</feature>
<keyword evidence="6" id="KW-1185">Reference proteome</keyword>
<dbReference type="InterPro" id="IPR038461">
    <property type="entry name" value="Schlafen_AlbA_2_dom_sf"/>
</dbReference>
<feature type="domain" description="HTH deoR-type" evidence="4">
    <location>
        <begin position="388"/>
        <end position="434"/>
    </location>
</feature>
<dbReference type="RefSeq" id="WP_278099305.1">
    <property type="nucleotide sequence ID" value="NZ_CP091092.1"/>
</dbReference>
<evidence type="ECO:0000313" key="5">
    <source>
        <dbReference type="EMBL" id="WFN36468.1"/>
    </source>
</evidence>
<dbReference type="EMBL" id="CP091092">
    <property type="protein sequence ID" value="WFN36468.1"/>
    <property type="molecule type" value="Genomic_DNA"/>
</dbReference>
<dbReference type="PANTHER" id="PTHR30595">
    <property type="entry name" value="GLPR-RELATED TRANSCRIPTIONAL REPRESSOR"/>
    <property type="match status" value="1"/>
</dbReference>
<protein>
    <submittedName>
        <fullName evidence="5">DNA binding domain-containing protein</fullName>
    </submittedName>
</protein>
<dbReference type="AlphaFoldDB" id="A0AAF0FL14"/>
<keyword evidence="1" id="KW-0805">Transcription regulation</keyword>
<name>A0AAF0FL14_9EURY</name>
<accession>A0AAF0FL14</accession>
<evidence type="ECO:0000256" key="1">
    <source>
        <dbReference type="ARBA" id="ARBA00023015"/>
    </source>
</evidence>
<dbReference type="Pfam" id="PF08220">
    <property type="entry name" value="HTH_DeoR"/>
    <property type="match status" value="1"/>
</dbReference>
<dbReference type="Pfam" id="PF13749">
    <property type="entry name" value="HATPase_c_4"/>
    <property type="match status" value="1"/>
</dbReference>